<feature type="non-terminal residue" evidence="1">
    <location>
        <position position="1"/>
    </location>
</feature>
<proteinExistence type="predicted"/>
<gene>
    <name evidence="1" type="ORF">KUCAC02_012671</name>
</gene>
<protein>
    <submittedName>
        <fullName evidence="1">Uncharacterized protein</fullName>
    </submittedName>
</protein>
<reference evidence="1" key="1">
    <citation type="submission" date="2022-05" db="EMBL/GenBank/DDBJ databases">
        <title>Chromosome-level genome of Chaenocephalus aceratus.</title>
        <authorList>
            <person name="Park H."/>
        </authorList>
    </citation>
    <scope>NUCLEOTIDE SEQUENCE</scope>
    <source>
        <strain evidence="1">KU_202001</strain>
    </source>
</reference>
<organism evidence="1 2">
    <name type="scientific">Chaenocephalus aceratus</name>
    <name type="common">Blackfin icefish</name>
    <name type="synonym">Chaenichthys aceratus</name>
    <dbReference type="NCBI Taxonomy" id="36190"/>
    <lineage>
        <taxon>Eukaryota</taxon>
        <taxon>Metazoa</taxon>
        <taxon>Chordata</taxon>
        <taxon>Craniata</taxon>
        <taxon>Vertebrata</taxon>
        <taxon>Euteleostomi</taxon>
        <taxon>Actinopterygii</taxon>
        <taxon>Neopterygii</taxon>
        <taxon>Teleostei</taxon>
        <taxon>Neoteleostei</taxon>
        <taxon>Acanthomorphata</taxon>
        <taxon>Eupercaria</taxon>
        <taxon>Perciformes</taxon>
        <taxon>Notothenioidei</taxon>
        <taxon>Channichthyidae</taxon>
        <taxon>Chaenocephalus</taxon>
    </lineage>
</organism>
<evidence type="ECO:0000313" key="1">
    <source>
        <dbReference type="EMBL" id="KAI4824129.1"/>
    </source>
</evidence>
<dbReference type="Proteomes" id="UP001057452">
    <property type="component" value="Chromosome 7"/>
</dbReference>
<name>A0ACB9XCH6_CHAAC</name>
<accession>A0ACB9XCH6</accession>
<comment type="caution">
    <text evidence="1">The sequence shown here is derived from an EMBL/GenBank/DDBJ whole genome shotgun (WGS) entry which is preliminary data.</text>
</comment>
<sequence length="215" mass="23612">RSVWGVGSMDGWMWGGVGDGVEGSVTDSHLVSVARAARVVPLTPTALHEASVAAGNTLQAHCGQTKRGSRAQKDNETFDGKKKARSYQRQSEPFEKPHHSPHWHRYTADRYREGFKACLERVSTMLPKTSLDQDACQRVNEFVQQSSSATVTPTCLNCCAQSSRTLPQMQQKLLSLKSSFSSRLENQSRGSSSAVAPSRVHPGPQAVSASMWRPW</sequence>
<evidence type="ECO:0000313" key="2">
    <source>
        <dbReference type="Proteomes" id="UP001057452"/>
    </source>
</evidence>
<dbReference type="EMBL" id="CM043791">
    <property type="protein sequence ID" value="KAI4824129.1"/>
    <property type="molecule type" value="Genomic_DNA"/>
</dbReference>
<keyword evidence="2" id="KW-1185">Reference proteome</keyword>